<dbReference type="EMBL" id="CAFBRA010000086">
    <property type="protein sequence ID" value="CAB5076782.1"/>
    <property type="molecule type" value="Genomic_DNA"/>
</dbReference>
<dbReference type="AlphaFoldDB" id="A0A6J7VH09"/>
<proteinExistence type="predicted"/>
<organism evidence="1">
    <name type="scientific">freshwater metagenome</name>
    <dbReference type="NCBI Taxonomy" id="449393"/>
    <lineage>
        <taxon>unclassified sequences</taxon>
        <taxon>metagenomes</taxon>
        <taxon>ecological metagenomes</taxon>
    </lineage>
</organism>
<evidence type="ECO:0000313" key="1">
    <source>
        <dbReference type="EMBL" id="CAB5076782.1"/>
    </source>
</evidence>
<name>A0A6J7VH09_9ZZZZ</name>
<gene>
    <name evidence="1" type="ORF">UFOPK4382_01087</name>
</gene>
<sequence>MASDNLTFGKKVQIKPVTNIGTGAITYTTDDPKACQIKGDQVIALAGAGQCVITANKAEDENYAATTTTVLYSLSCVIPKAIALGVQKIASGIAVKTTPNKDLDAATSLTPFVNGVKSKCSNVLTIKIQKISK</sequence>
<reference evidence="1" key="1">
    <citation type="submission" date="2020-05" db="EMBL/GenBank/DDBJ databases">
        <authorList>
            <person name="Chiriac C."/>
            <person name="Salcher M."/>
            <person name="Ghai R."/>
            <person name="Kavagutti S V."/>
        </authorList>
    </citation>
    <scope>NUCLEOTIDE SEQUENCE</scope>
</reference>
<dbReference type="InterPro" id="IPR008964">
    <property type="entry name" value="Invasin/intimin_cell_adhesion"/>
</dbReference>
<protein>
    <submittedName>
        <fullName evidence="1">Unannotated protein</fullName>
    </submittedName>
</protein>
<accession>A0A6J7VH09</accession>
<dbReference type="SUPFAM" id="SSF49373">
    <property type="entry name" value="Invasin/intimin cell-adhesion fragments"/>
    <property type="match status" value="1"/>
</dbReference>